<dbReference type="InterPro" id="IPR011706">
    <property type="entry name" value="Cu-oxidase_C"/>
</dbReference>
<feature type="domain" description="Plastocyanin-like" evidence="4">
    <location>
        <begin position="306"/>
        <end position="413"/>
    </location>
</feature>
<name>A0A3A2ZRG1_9EURO</name>
<dbReference type="EMBL" id="MVGC01000043">
    <property type="protein sequence ID" value="RJE25606.1"/>
    <property type="molecule type" value="Genomic_DNA"/>
</dbReference>
<dbReference type="GO" id="GO:0005507">
    <property type="term" value="F:copper ion binding"/>
    <property type="evidence" value="ECO:0007669"/>
    <property type="project" value="InterPro"/>
</dbReference>
<feature type="region of interest" description="Disordered" evidence="2">
    <location>
        <begin position="166"/>
        <end position="187"/>
    </location>
</feature>
<feature type="chain" id="PRO_5017322866" evidence="3">
    <location>
        <begin position="17"/>
        <end position="418"/>
    </location>
</feature>
<comment type="caution">
    <text evidence="5">The sequence shown here is derived from an EMBL/GenBank/DDBJ whole genome shotgun (WGS) entry which is preliminary data.</text>
</comment>
<proteinExistence type="predicted"/>
<sequence length="418" mass="46324">MLRILPSLLFVGLALAVPSSLSHRHPPSSTPSSQCTATLDGKIPAETPSGFRYSGTVRKYYIAAEEIDWDYAPSGWDNWLGLPLRHSPRAQSADYTKHGTKWRKAFYIGYTDGTFKTKTPQPEWQGAQGPTIRAEVGDMVEILFQNRLSQNYASMHSMGLAYSKDSEGAAYPDRTSSNPQSTAAPGEAVPPGGCAIYKWLVPDSAAPASNQPANMHGYHSYVSMPEDMSAGLVGPQFTYQRGMMNHTMAKYREFPVLFQGLDESLSFMASVNARRLKNSTVKSPSIDFSELMQYGNVSSWLPQLKNMMTSKGFDDAPKFYAVNGYVFANTPTFKMCRDDKVIWYVYSQGEEPHVFHLHGNGFTDQGTNRAAKTVDPGNMFALYMEAANVGLWQLICHVNDHLSSGMVANYEVMTEGCR</sequence>
<dbReference type="GO" id="GO:0016491">
    <property type="term" value="F:oxidoreductase activity"/>
    <property type="evidence" value="ECO:0007669"/>
    <property type="project" value="InterPro"/>
</dbReference>
<dbReference type="SUPFAM" id="SSF49503">
    <property type="entry name" value="Cupredoxins"/>
    <property type="match status" value="2"/>
</dbReference>
<dbReference type="InterPro" id="IPR008972">
    <property type="entry name" value="Cupredoxin"/>
</dbReference>
<evidence type="ECO:0000313" key="6">
    <source>
        <dbReference type="Proteomes" id="UP000266188"/>
    </source>
</evidence>
<keyword evidence="6" id="KW-1185">Reference proteome</keyword>
<evidence type="ECO:0000256" key="2">
    <source>
        <dbReference type="SAM" id="MobiDB-lite"/>
    </source>
</evidence>
<dbReference type="AlphaFoldDB" id="A0A3A2ZRG1"/>
<evidence type="ECO:0000259" key="4">
    <source>
        <dbReference type="Pfam" id="PF07731"/>
    </source>
</evidence>
<dbReference type="Gene3D" id="2.60.40.420">
    <property type="entry name" value="Cupredoxins - blue copper proteins"/>
    <property type="match status" value="2"/>
</dbReference>
<protein>
    <submittedName>
        <fullName evidence="5">Multicopper oxidase</fullName>
    </submittedName>
</protein>
<reference evidence="6" key="1">
    <citation type="submission" date="2017-02" db="EMBL/GenBank/DDBJ databases">
        <authorList>
            <person name="Tafer H."/>
            <person name="Lopandic K."/>
        </authorList>
    </citation>
    <scope>NUCLEOTIDE SEQUENCE [LARGE SCALE GENOMIC DNA]</scope>
    <source>
        <strain evidence="6">CBS 366.77</strain>
    </source>
</reference>
<dbReference type="PROSITE" id="PS00079">
    <property type="entry name" value="MULTICOPPER_OXIDASE1"/>
    <property type="match status" value="1"/>
</dbReference>
<organism evidence="5 6">
    <name type="scientific">Aspergillus sclerotialis</name>
    <dbReference type="NCBI Taxonomy" id="2070753"/>
    <lineage>
        <taxon>Eukaryota</taxon>
        <taxon>Fungi</taxon>
        <taxon>Dikarya</taxon>
        <taxon>Ascomycota</taxon>
        <taxon>Pezizomycotina</taxon>
        <taxon>Eurotiomycetes</taxon>
        <taxon>Eurotiomycetidae</taxon>
        <taxon>Eurotiales</taxon>
        <taxon>Aspergillaceae</taxon>
        <taxon>Aspergillus</taxon>
        <taxon>Aspergillus subgen. Polypaecilum</taxon>
    </lineage>
</organism>
<evidence type="ECO:0000256" key="3">
    <source>
        <dbReference type="SAM" id="SignalP"/>
    </source>
</evidence>
<keyword evidence="3" id="KW-0732">Signal</keyword>
<accession>A0A3A2ZRG1</accession>
<evidence type="ECO:0000313" key="5">
    <source>
        <dbReference type="EMBL" id="RJE25606.1"/>
    </source>
</evidence>
<dbReference type="STRING" id="2070753.A0A3A2ZRG1"/>
<keyword evidence="1" id="KW-0479">Metal-binding</keyword>
<dbReference type="Proteomes" id="UP000266188">
    <property type="component" value="Unassembled WGS sequence"/>
</dbReference>
<dbReference type="Pfam" id="PF07731">
    <property type="entry name" value="Cu-oxidase_2"/>
    <property type="match status" value="1"/>
</dbReference>
<feature type="compositionally biased region" description="Polar residues" evidence="2">
    <location>
        <begin position="174"/>
        <end position="183"/>
    </location>
</feature>
<dbReference type="InterPro" id="IPR033138">
    <property type="entry name" value="Cu_oxidase_CS"/>
</dbReference>
<feature type="signal peptide" evidence="3">
    <location>
        <begin position="1"/>
        <end position="16"/>
    </location>
</feature>
<gene>
    <name evidence="5" type="ORF">PHISCL_02073</name>
</gene>
<dbReference type="OrthoDB" id="2121828at2759"/>
<evidence type="ECO:0000256" key="1">
    <source>
        <dbReference type="ARBA" id="ARBA00022723"/>
    </source>
</evidence>